<dbReference type="InterPro" id="IPR009045">
    <property type="entry name" value="Zn_M74/Hedgehog-like"/>
</dbReference>
<dbReference type="Gene3D" id="3.30.1380.10">
    <property type="match status" value="1"/>
</dbReference>
<gene>
    <name evidence="4" type="ORF">H8711_04170</name>
</gene>
<dbReference type="InterPro" id="IPR003709">
    <property type="entry name" value="VanY-like_core_dom"/>
</dbReference>
<evidence type="ECO:0000313" key="5">
    <source>
        <dbReference type="Proteomes" id="UP000653127"/>
    </source>
</evidence>
<evidence type="ECO:0000256" key="2">
    <source>
        <dbReference type="SAM" id="Phobius"/>
    </source>
</evidence>
<protein>
    <submittedName>
        <fullName evidence="4">M15 family metallopeptidase</fullName>
    </submittedName>
</protein>
<dbReference type="GO" id="GO:0008233">
    <property type="term" value="F:peptidase activity"/>
    <property type="evidence" value="ECO:0007669"/>
    <property type="project" value="InterPro"/>
</dbReference>
<feature type="region of interest" description="Disordered" evidence="1">
    <location>
        <begin position="62"/>
        <end position="111"/>
    </location>
</feature>
<dbReference type="PANTHER" id="PTHR34385">
    <property type="entry name" value="D-ALANYL-D-ALANINE CARBOXYPEPTIDASE"/>
    <property type="match status" value="1"/>
</dbReference>
<feature type="compositionally biased region" description="Low complexity" evidence="1">
    <location>
        <begin position="62"/>
        <end position="107"/>
    </location>
</feature>
<dbReference type="PANTHER" id="PTHR34385:SF1">
    <property type="entry name" value="PEPTIDOGLYCAN L-ALANYL-D-GLUTAMATE ENDOPEPTIDASE CWLK"/>
    <property type="match status" value="1"/>
</dbReference>
<dbReference type="Proteomes" id="UP000653127">
    <property type="component" value="Unassembled WGS sequence"/>
</dbReference>
<feature type="region of interest" description="Disordered" evidence="1">
    <location>
        <begin position="1"/>
        <end position="37"/>
    </location>
</feature>
<evidence type="ECO:0000256" key="1">
    <source>
        <dbReference type="SAM" id="MobiDB-lite"/>
    </source>
</evidence>
<accession>A0A926DVN8</accession>
<feature type="transmembrane region" description="Helical" evidence="2">
    <location>
        <begin position="39"/>
        <end position="58"/>
    </location>
</feature>
<dbReference type="RefSeq" id="WP_249282285.1">
    <property type="nucleotide sequence ID" value="NZ_JACRST010000004.1"/>
</dbReference>
<feature type="domain" description="D-alanyl-D-alanine carboxypeptidase-like core" evidence="3">
    <location>
        <begin position="140"/>
        <end position="279"/>
    </location>
</feature>
<dbReference type="SUPFAM" id="SSF55166">
    <property type="entry name" value="Hedgehog/DD-peptidase"/>
    <property type="match status" value="1"/>
</dbReference>
<keyword evidence="2" id="KW-0812">Transmembrane</keyword>
<dbReference type="GO" id="GO:0006508">
    <property type="term" value="P:proteolysis"/>
    <property type="evidence" value="ECO:0007669"/>
    <property type="project" value="InterPro"/>
</dbReference>
<keyword evidence="2" id="KW-0472">Membrane</keyword>
<sequence length="301" mass="33220">MSNESRRGYNPREINGRARAGRPSSPPPHRRRRRRSNPWPAILLAALLVGAVAVGVVACSRQADPGSTSSESPSSSSELSGAAIPSSSSAADDPSSPSEPEDLPASATTDGDWRLVLVNPTHKLNGDYDVELAPVNANYQLDARIVEDMQAMIAAAKEAGYSLQICSAYRSTDRSRVLYNNKVNQYKAAGYSDEDAAVEAAKWVAPPGTSEHNTGLAADIVSADYFTKYADLEHDFETFDEFKWLYANCADYGFILRYPKDKQEITGITYEPWHYRYVGREHAKKIMEQKICLEEYLGELD</sequence>
<dbReference type="InterPro" id="IPR058193">
    <property type="entry name" value="VanY/YodJ_core_dom"/>
</dbReference>
<comment type="caution">
    <text evidence="4">The sequence shown here is derived from an EMBL/GenBank/DDBJ whole genome shotgun (WGS) entry which is preliminary data.</text>
</comment>
<keyword evidence="5" id="KW-1185">Reference proteome</keyword>
<evidence type="ECO:0000313" key="4">
    <source>
        <dbReference type="EMBL" id="MBC8546130.1"/>
    </source>
</evidence>
<dbReference type="CDD" id="cd14852">
    <property type="entry name" value="LD-carboxypeptidase"/>
    <property type="match status" value="1"/>
</dbReference>
<dbReference type="InterPro" id="IPR052179">
    <property type="entry name" value="DD-CPase-like"/>
</dbReference>
<dbReference type="Pfam" id="PF02557">
    <property type="entry name" value="VanY"/>
    <property type="match status" value="1"/>
</dbReference>
<keyword evidence="2" id="KW-1133">Transmembrane helix</keyword>
<evidence type="ECO:0000259" key="3">
    <source>
        <dbReference type="Pfam" id="PF02557"/>
    </source>
</evidence>
<organism evidence="4 5">
    <name type="scientific">Ligaoa zhengdingensis</name>
    <dbReference type="NCBI Taxonomy" id="2763658"/>
    <lineage>
        <taxon>Bacteria</taxon>
        <taxon>Bacillati</taxon>
        <taxon>Bacillota</taxon>
        <taxon>Clostridia</taxon>
        <taxon>Eubacteriales</taxon>
        <taxon>Oscillospiraceae</taxon>
        <taxon>Ligaoa</taxon>
    </lineage>
</organism>
<dbReference type="AlphaFoldDB" id="A0A926DVN8"/>
<name>A0A926DVN8_9FIRM</name>
<reference evidence="4" key="1">
    <citation type="submission" date="2020-08" db="EMBL/GenBank/DDBJ databases">
        <title>Genome public.</title>
        <authorList>
            <person name="Liu C."/>
            <person name="Sun Q."/>
        </authorList>
    </citation>
    <scope>NUCLEOTIDE SEQUENCE</scope>
    <source>
        <strain evidence="4">NSJ-31</strain>
    </source>
</reference>
<dbReference type="EMBL" id="JACRST010000004">
    <property type="protein sequence ID" value="MBC8546130.1"/>
    <property type="molecule type" value="Genomic_DNA"/>
</dbReference>
<proteinExistence type="predicted"/>